<keyword evidence="1" id="KW-1133">Transmembrane helix</keyword>
<keyword evidence="1" id="KW-0472">Membrane</keyword>
<dbReference type="OrthoDB" id="5519430at2"/>
<dbReference type="PATRIC" id="fig|1137280.3.peg.1554"/>
<keyword evidence="1" id="KW-0812">Transmembrane</keyword>
<dbReference type="Proteomes" id="UP000035057">
    <property type="component" value="Unassembled WGS sequence"/>
</dbReference>
<feature type="transmembrane region" description="Helical" evidence="1">
    <location>
        <begin position="42"/>
        <end position="59"/>
    </location>
</feature>
<evidence type="ECO:0000259" key="2">
    <source>
        <dbReference type="Pfam" id="PF07331"/>
    </source>
</evidence>
<organism evidence="3 4">
    <name type="scientific">Marinobacter nitratireducens</name>
    <dbReference type="NCBI Taxonomy" id="1137280"/>
    <lineage>
        <taxon>Bacteria</taxon>
        <taxon>Pseudomonadati</taxon>
        <taxon>Pseudomonadota</taxon>
        <taxon>Gammaproteobacteria</taxon>
        <taxon>Pseudomonadales</taxon>
        <taxon>Marinobacteraceae</taxon>
        <taxon>Marinobacter</taxon>
    </lineage>
</organism>
<dbReference type="Pfam" id="PF07331">
    <property type="entry name" value="TctB"/>
    <property type="match status" value="1"/>
</dbReference>
<evidence type="ECO:0000256" key="1">
    <source>
        <dbReference type="SAM" id="Phobius"/>
    </source>
</evidence>
<keyword evidence="4" id="KW-1185">Reference proteome</keyword>
<comment type="caution">
    <text evidence="3">The sequence shown here is derived from an EMBL/GenBank/DDBJ whole genome shotgun (WGS) entry which is preliminary data.</text>
</comment>
<evidence type="ECO:0000313" key="3">
    <source>
        <dbReference type="EMBL" id="KEF31390.1"/>
    </source>
</evidence>
<protein>
    <submittedName>
        <fullName evidence="3">Tricarboxylate transport protein TctB</fullName>
    </submittedName>
</protein>
<name>A0A072NE68_9GAMM</name>
<reference evidence="3 4" key="1">
    <citation type="submission" date="2012-12" db="EMBL/GenBank/DDBJ databases">
        <title>Genome assembly of Marinobacter sp. AK21.</title>
        <authorList>
            <person name="Khatri I."/>
            <person name="Kumar R."/>
            <person name="Vaidya B."/>
            <person name="Subramanian S."/>
            <person name="Pinnaka A."/>
        </authorList>
    </citation>
    <scope>NUCLEOTIDE SEQUENCE [LARGE SCALE GENOMIC DNA]</scope>
    <source>
        <strain evidence="3 4">AK21</strain>
    </source>
</reference>
<dbReference type="AlphaFoldDB" id="A0A072NE68"/>
<proteinExistence type="predicted"/>
<dbReference type="RefSeq" id="WP_036130277.1">
    <property type="nucleotide sequence ID" value="NZ_ANIE01000005.1"/>
</dbReference>
<feature type="domain" description="DUF1468" evidence="2">
    <location>
        <begin position="9"/>
        <end position="141"/>
    </location>
</feature>
<dbReference type="EMBL" id="ANIE01000005">
    <property type="protein sequence ID" value="KEF31390.1"/>
    <property type="molecule type" value="Genomic_DNA"/>
</dbReference>
<evidence type="ECO:0000313" key="4">
    <source>
        <dbReference type="Proteomes" id="UP000035057"/>
    </source>
</evidence>
<dbReference type="STRING" id="1137280.D777_01739"/>
<feature type="transmembrane region" description="Helical" evidence="1">
    <location>
        <begin position="118"/>
        <end position="136"/>
    </location>
</feature>
<sequence>MTSLGDRTLGLGLLVLAVAYGWAAQQWPEPFGGAEGVGPETFPTILSVVLVAGSLYLMIKPDPDAQWPMGKSALELLISVVVLVVYAFLLEPLGFIVSTTLAVGVLSWRMGAAPKRAFITGLVSAVVVFVLFNYGLSLSLPAGLLEVH</sequence>
<gene>
    <name evidence="3" type="ORF">D777_01739</name>
</gene>
<accession>A0A072NE68</accession>
<dbReference type="InterPro" id="IPR009936">
    <property type="entry name" value="DUF1468"/>
</dbReference>